<dbReference type="Pfam" id="PF14322">
    <property type="entry name" value="SusD-like_3"/>
    <property type="match status" value="1"/>
</dbReference>
<comment type="subcellular location">
    <subcellularLocation>
        <location evidence="1">Cell outer membrane</location>
    </subcellularLocation>
</comment>
<dbReference type="RefSeq" id="WP_200104548.1">
    <property type="nucleotide sequence ID" value="NZ_JAEHFV010000001.1"/>
</dbReference>
<feature type="domain" description="RagB/SusD" evidence="6">
    <location>
        <begin position="318"/>
        <end position="460"/>
    </location>
</feature>
<dbReference type="AlphaFoldDB" id="A0A934UIB0"/>
<proteinExistence type="inferred from homology"/>
<comment type="similarity">
    <text evidence="2">Belongs to the SusD family.</text>
</comment>
<dbReference type="EMBL" id="JAEHFV010000001">
    <property type="protein sequence ID" value="MBK0368627.1"/>
    <property type="molecule type" value="Genomic_DNA"/>
</dbReference>
<evidence type="ECO:0000259" key="6">
    <source>
        <dbReference type="Pfam" id="PF07980"/>
    </source>
</evidence>
<comment type="caution">
    <text evidence="8">The sequence shown here is derived from an EMBL/GenBank/DDBJ whole genome shotgun (WGS) entry which is preliminary data.</text>
</comment>
<dbReference type="InterPro" id="IPR012944">
    <property type="entry name" value="SusD_RagB_dom"/>
</dbReference>
<reference evidence="8" key="1">
    <citation type="submission" date="2020-12" db="EMBL/GenBank/DDBJ databases">
        <title>Bacterial novel species Flavobacterium sp. SE-1-e isolated from soil.</title>
        <authorList>
            <person name="Jung H.-Y."/>
        </authorList>
    </citation>
    <scope>NUCLEOTIDE SEQUENCE</scope>
    <source>
        <strain evidence="8">SE-1-e</strain>
    </source>
</reference>
<gene>
    <name evidence="8" type="ORF">I5M07_02170</name>
</gene>
<keyword evidence="5" id="KW-0998">Cell outer membrane</keyword>
<feature type="domain" description="SusD-like N-terminal" evidence="7">
    <location>
        <begin position="101"/>
        <end position="227"/>
    </location>
</feature>
<dbReference type="Proteomes" id="UP000609172">
    <property type="component" value="Unassembled WGS sequence"/>
</dbReference>
<dbReference type="InterPro" id="IPR011990">
    <property type="entry name" value="TPR-like_helical_dom_sf"/>
</dbReference>
<dbReference type="Pfam" id="PF07980">
    <property type="entry name" value="SusD_RagB"/>
    <property type="match status" value="1"/>
</dbReference>
<dbReference type="Gene3D" id="1.25.40.390">
    <property type="match status" value="1"/>
</dbReference>
<dbReference type="SUPFAM" id="SSF48452">
    <property type="entry name" value="TPR-like"/>
    <property type="match status" value="1"/>
</dbReference>
<organism evidence="8 9">
    <name type="scientific">Flavobacterium agrisoli</name>
    <dbReference type="NCBI Taxonomy" id="2793066"/>
    <lineage>
        <taxon>Bacteria</taxon>
        <taxon>Pseudomonadati</taxon>
        <taxon>Bacteroidota</taxon>
        <taxon>Flavobacteriia</taxon>
        <taxon>Flavobacteriales</taxon>
        <taxon>Flavobacteriaceae</taxon>
        <taxon>Flavobacterium</taxon>
    </lineage>
</organism>
<evidence type="ECO:0000256" key="5">
    <source>
        <dbReference type="ARBA" id="ARBA00023237"/>
    </source>
</evidence>
<evidence type="ECO:0000259" key="7">
    <source>
        <dbReference type="Pfam" id="PF14322"/>
    </source>
</evidence>
<evidence type="ECO:0000313" key="8">
    <source>
        <dbReference type="EMBL" id="MBK0368627.1"/>
    </source>
</evidence>
<sequence length="460" mass="51429">MKILITSIAFFTLFMFAFLITGCENFVDVELPDSQLTGTKVFEDPATANAAMTDIYSKMRDTGILTGLSGGISSNLGMYADELIYYGSDVVPGLPYANSLEPTSAIVSTYWNESYHQIYCCNAVIESTEKSSSLTYAEKKKLQGEALFVRGLIHLYLLNMYGDIPYITGTDYEINRQVGRLPSEKVYENIANDLNKAVGLLPLEYISAERVRPNRSAAYAVLARTFLYQGKWAEASNAASAVLNNPIYVWEGSLNRIFLKGSTTTIWQFMPKRAGNNADEGASFIFNSGPPSTRALSNSLVNSFENGDLRRTNWIRSISNPSGVWYHAYKYKQNANTGTSVEYSIVLRIAEQYLIRSEARAMQGDLIGAKEDLNKIRHNAGLSDTPAITADEIVNAVQKERRSEFFCEYGQRFFDLKRTNQLDSVLEAVKPGWESTDNLWPIPEKELLANPFLKPQNPGY</sequence>
<evidence type="ECO:0000256" key="1">
    <source>
        <dbReference type="ARBA" id="ARBA00004442"/>
    </source>
</evidence>
<dbReference type="PROSITE" id="PS51257">
    <property type="entry name" value="PROKAR_LIPOPROTEIN"/>
    <property type="match status" value="1"/>
</dbReference>
<protein>
    <submittedName>
        <fullName evidence="8">RagB/SusD family nutrient uptake outer membrane protein</fullName>
    </submittedName>
</protein>
<dbReference type="InterPro" id="IPR033985">
    <property type="entry name" value="SusD-like_N"/>
</dbReference>
<name>A0A934UIB0_9FLAO</name>
<dbReference type="CDD" id="cd08977">
    <property type="entry name" value="SusD"/>
    <property type="match status" value="1"/>
</dbReference>
<dbReference type="GO" id="GO:0009279">
    <property type="term" value="C:cell outer membrane"/>
    <property type="evidence" value="ECO:0007669"/>
    <property type="project" value="UniProtKB-SubCell"/>
</dbReference>
<evidence type="ECO:0000313" key="9">
    <source>
        <dbReference type="Proteomes" id="UP000609172"/>
    </source>
</evidence>
<accession>A0A934UIB0</accession>
<evidence type="ECO:0000256" key="2">
    <source>
        <dbReference type="ARBA" id="ARBA00006275"/>
    </source>
</evidence>
<keyword evidence="9" id="KW-1185">Reference proteome</keyword>
<keyword evidence="3" id="KW-0732">Signal</keyword>
<evidence type="ECO:0000256" key="4">
    <source>
        <dbReference type="ARBA" id="ARBA00023136"/>
    </source>
</evidence>
<evidence type="ECO:0000256" key="3">
    <source>
        <dbReference type="ARBA" id="ARBA00022729"/>
    </source>
</evidence>
<keyword evidence="4" id="KW-0472">Membrane</keyword>